<gene>
    <name evidence="2" type="primary">al2</name>
</gene>
<dbReference type="EMBL" id="AM712630">
    <property type="protein sequence ID" value="CAN84554.1"/>
    <property type="molecule type" value="mRNA"/>
</dbReference>
<reference evidence="2" key="1">
    <citation type="submission" date="2007-05" db="EMBL/GenBank/DDBJ databases">
        <title>Identification of a novel Ostertagiinae specific secreted protein family.</title>
        <authorList>
            <person name="Saverwyns H."/>
            <person name="Visser A."/>
            <person name="Peelaers I."/>
            <person name="Gevaert K."/>
            <person name="Vercruysse J."/>
            <person name="Claerebout E."/>
            <person name="Geldhof P."/>
        </authorList>
    </citation>
    <scope>NUCLEOTIDE SEQUENCE</scope>
</reference>
<keyword evidence="1" id="KW-0732">Signal</keyword>
<evidence type="ECO:0000256" key="1">
    <source>
        <dbReference type="SAM" id="SignalP"/>
    </source>
</evidence>
<sequence length="75" mass="8508">MNMYTPSLVCFILLLAKGQVLGYDCNENIPKNRQQVLLEAIDLRREPIPYIANLPNLTYSCALATEAHSRLGMKR</sequence>
<proteinExistence type="evidence at transcript level"/>
<evidence type="ECO:0000313" key="2">
    <source>
        <dbReference type="EMBL" id="CAN84554.1"/>
    </source>
</evidence>
<dbReference type="AlphaFoldDB" id="A5I8F0"/>
<accession>A5I8F0</accession>
<name>A5I8F0_OSTOS</name>
<protein>
    <submittedName>
        <fullName evidence="2">Activation associated secreted protein</fullName>
    </submittedName>
</protein>
<organism evidence="2">
    <name type="scientific">Ostertagia ostertagi</name>
    <name type="common">Brown stomach worm</name>
    <name type="synonym">Strongylus ostertagi</name>
    <dbReference type="NCBI Taxonomy" id="6317"/>
    <lineage>
        <taxon>Eukaryota</taxon>
        <taxon>Metazoa</taxon>
        <taxon>Ecdysozoa</taxon>
        <taxon>Nematoda</taxon>
        <taxon>Chromadorea</taxon>
        <taxon>Rhabditida</taxon>
        <taxon>Rhabditina</taxon>
        <taxon>Rhabditomorpha</taxon>
        <taxon>Strongyloidea</taxon>
        <taxon>Trichostrongylidae</taxon>
        <taxon>Ostertagia</taxon>
    </lineage>
</organism>
<feature type="chain" id="PRO_5002684380" evidence="1">
    <location>
        <begin position="23"/>
        <end position="75"/>
    </location>
</feature>
<feature type="signal peptide" evidence="1">
    <location>
        <begin position="1"/>
        <end position="22"/>
    </location>
</feature>